<dbReference type="Proteomes" id="UP000683511">
    <property type="component" value="Chromosome"/>
</dbReference>
<dbReference type="Gene3D" id="1.25.40.10">
    <property type="entry name" value="Tetratricopeptide repeat domain"/>
    <property type="match status" value="1"/>
</dbReference>
<evidence type="ECO:0000313" key="2">
    <source>
        <dbReference type="Proteomes" id="UP000683511"/>
    </source>
</evidence>
<accession>A0A975Y630</accession>
<organism evidence="1 2">
    <name type="scientific">Richelia sinica FACHB-800</name>
    <dbReference type="NCBI Taxonomy" id="1357546"/>
    <lineage>
        <taxon>Bacteria</taxon>
        <taxon>Bacillati</taxon>
        <taxon>Cyanobacteriota</taxon>
        <taxon>Cyanophyceae</taxon>
        <taxon>Nostocales</taxon>
        <taxon>Nostocaceae</taxon>
        <taxon>Richelia</taxon>
    </lineage>
</organism>
<dbReference type="KEGG" id="rsin:B6N60_03566"/>
<dbReference type="AlphaFoldDB" id="A0A975Y630"/>
<evidence type="ECO:0000313" key="1">
    <source>
        <dbReference type="EMBL" id="QXE24856.1"/>
    </source>
</evidence>
<proteinExistence type="predicted"/>
<gene>
    <name evidence="1" type="ORF">B6N60_03566</name>
</gene>
<reference evidence="1" key="1">
    <citation type="submission" date="2017-04" db="EMBL/GenBank/DDBJ databases">
        <title>Genome deletions in a multicellular cyanobacterial endosymbiont for morphological adaptation in marine diatoms.</title>
        <authorList>
            <person name="Wang Y."/>
            <person name="Gao H."/>
            <person name="Li R."/>
            <person name="Xu X."/>
        </authorList>
    </citation>
    <scope>NUCLEOTIDE SEQUENCE</scope>
    <source>
        <strain evidence="1">FACHB 800</strain>
    </source>
</reference>
<dbReference type="EMBL" id="CP021056">
    <property type="protein sequence ID" value="QXE24856.1"/>
    <property type="molecule type" value="Genomic_DNA"/>
</dbReference>
<name>A0A975Y630_9NOST</name>
<sequence>MNSLSKAISGVGIVDIWQELQTTKVSCQEAARLAQNRRLREAVAMAETAIATWSGRKDWPHKLVIHTCLGNSLDELKQQLSQWRKQIAQANKLITNAQWTLQTDTGNPLDTQALAGAIAIYQRCDDIIEDEKVTKAIQQCQDELARRHQFKELMSAGESHAKKHYFKQAIAIYHQAGKLYPTEEIKQAIAAAMALVPQEEKYESALQRVKQAESEGRFRGAIALLETTITAFPRLDGIDLLKQLKAVVKGREQFRQGLQAEKNGDFPAAESFYRHAQKLLADTNDCQIRLGIVAIKTENWQEALAYLEGVTGEQAAYLRGLALARQGNLQLAYRQWQTVSDPIMVRQKETLRQVSQRQRLLLIQEIETSVHSGNLLQAQTLSTEFFQKFGVNPVIEANLYEHIQPRLAAEFWQNHDWETITEVTEKKWIEQPNITNLHNWAIATYFYVQNYPDKIFNLIIALPTALANIRKDPILQDIPWLGNQSIDYHLLYAEFKRRLETAVDEQKDIDIEVYLNLRDRLRLEWAALQLMMESSPSGMEINEIFLTPSCYSYFQSHWSNLEIQLNSQQRVLSALYTPWGMAIAACLTGDRERAMILKPMTNPTTEIETFAQNFVAYYEGCYYLQQQQWHHAVKFLQQAQGEIQLNPDWQRELDQLCLLQRAAIQDVSEHLSFAQVWYDIFSSQAASSYLAEYKAEAIRAQLVNKNIDLSNALEQLAAIKEIDANNPVLLDLIENLELSRELEEIERLFQQGEYEIMVKKAKNSRRDRVRYVVAEFFIDILINSITNSNLNEPQTAYQLGKWAYEICPDEPEFQDVYRSLRLR</sequence>
<keyword evidence="2" id="KW-1185">Reference proteome</keyword>
<protein>
    <recommendedName>
        <fullName evidence="3">Peptidase M, neutral zinc metallopeptidase site</fullName>
    </recommendedName>
</protein>
<evidence type="ECO:0008006" key="3">
    <source>
        <dbReference type="Google" id="ProtNLM"/>
    </source>
</evidence>
<dbReference type="SUPFAM" id="SSF48452">
    <property type="entry name" value="TPR-like"/>
    <property type="match status" value="2"/>
</dbReference>
<dbReference type="InterPro" id="IPR011990">
    <property type="entry name" value="TPR-like_helical_dom_sf"/>
</dbReference>